<dbReference type="EMBL" id="JAKCXM010000034">
    <property type="protein sequence ID" value="KAJ0406285.1"/>
    <property type="molecule type" value="Genomic_DNA"/>
</dbReference>
<organism evidence="4 5">
    <name type="scientific">Pythium insidiosum</name>
    <name type="common">Pythiosis disease agent</name>
    <dbReference type="NCBI Taxonomy" id="114742"/>
    <lineage>
        <taxon>Eukaryota</taxon>
        <taxon>Sar</taxon>
        <taxon>Stramenopiles</taxon>
        <taxon>Oomycota</taxon>
        <taxon>Peronosporomycetes</taxon>
        <taxon>Pythiales</taxon>
        <taxon>Pythiaceae</taxon>
        <taxon>Pythium</taxon>
    </lineage>
</organism>
<name>A0AAD5QDA5_PYTIN</name>
<proteinExistence type="predicted"/>
<feature type="region of interest" description="Disordered" evidence="1">
    <location>
        <begin position="1"/>
        <end position="31"/>
    </location>
</feature>
<sequence length="457" mass="49671">MQRLPTTLHRSASDGGASASSKSQSRRRAPAAAGATRRRLLLWLWVGATLLVAFAVIRSLLQAKALHSQRAAPSPASATASAGGAETLLDGRPIARPLPSVFPNGERSRFRCDLPSLRYQCDLDAADGCKAYPQLFPAGELLRHWPSHDTTAPSETFSSLCRFNISSPYERALARVFHAMEVPFVMYGVPELDAAAARWDDAYLTQQLGPDELYLVSVFNSSHFLYYRRSHAGPSDPPSPHEPEAWTYPDFVEYTRRRDAPVPAAAAGPAAASKLPPFAYLMLFASDIRDRAAFVLRDLAFLDPASAATSEAYGDLFLRDKAEAARKGLRCRIGVRGIVSDGHVDAGLNMVAMVRGAKRYVLSPPSVCGCLGLLPSGPSARHTTVDWDRVARERTAPHFGCAATEVVVSTGDVLYIPSFWYHHIVALDQSIQCNARSGVITRPVVREALERCGLTVA</sequence>
<keyword evidence="5" id="KW-1185">Reference proteome</keyword>
<dbReference type="SUPFAM" id="SSF51197">
    <property type="entry name" value="Clavaminate synthase-like"/>
    <property type="match status" value="1"/>
</dbReference>
<dbReference type="Proteomes" id="UP001209570">
    <property type="component" value="Unassembled WGS sequence"/>
</dbReference>
<evidence type="ECO:0000313" key="4">
    <source>
        <dbReference type="EMBL" id="KAJ0406285.1"/>
    </source>
</evidence>
<keyword evidence="2" id="KW-0472">Membrane</keyword>
<dbReference type="Pfam" id="PF13621">
    <property type="entry name" value="Cupin_8"/>
    <property type="match status" value="1"/>
</dbReference>
<evidence type="ECO:0000313" key="5">
    <source>
        <dbReference type="Proteomes" id="UP001209570"/>
    </source>
</evidence>
<comment type="caution">
    <text evidence="4">The sequence shown here is derived from an EMBL/GenBank/DDBJ whole genome shotgun (WGS) entry which is preliminary data.</text>
</comment>
<feature type="domain" description="JmjC" evidence="3">
    <location>
        <begin position="291"/>
        <end position="452"/>
    </location>
</feature>
<dbReference type="AlphaFoldDB" id="A0AAD5QDA5"/>
<feature type="compositionally biased region" description="Low complexity" evidence="1">
    <location>
        <begin position="13"/>
        <end position="23"/>
    </location>
</feature>
<dbReference type="InterPro" id="IPR041667">
    <property type="entry name" value="Cupin_8"/>
</dbReference>
<evidence type="ECO:0000256" key="1">
    <source>
        <dbReference type="SAM" id="MobiDB-lite"/>
    </source>
</evidence>
<dbReference type="PROSITE" id="PS51184">
    <property type="entry name" value="JMJC"/>
    <property type="match status" value="1"/>
</dbReference>
<dbReference type="PANTHER" id="PTHR12461:SF98">
    <property type="entry name" value="CUPIN-LIKE DOMAIN-CONTAINING PROTEIN"/>
    <property type="match status" value="1"/>
</dbReference>
<dbReference type="PANTHER" id="PTHR12461">
    <property type="entry name" value="HYPOXIA-INDUCIBLE FACTOR 1 ALPHA INHIBITOR-RELATED"/>
    <property type="match status" value="1"/>
</dbReference>
<gene>
    <name evidence="4" type="ORF">P43SY_007073</name>
</gene>
<evidence type="ECO:0000256" key="2">
    <source>
        <dbReference type="SAM" id="Phobius"/>
    </source>
</evidence>
<reference evidence="4" key="1">
    <citation type="submission" date="2021-12" db="EMBL/GenBank/DDBJ databases">
        <title>Prjna785345.</title>
        <authorList>
            <person name="Rujirawat T."/>
            <person name="Krajaejun T."/>
        </authorList>
    </citation>
    <scope>NUCLEOTIDE SEQUENCE</scope>
    <source>
        <strain evidence="4">Pi057C3</strain>
    </source>
</reference>
<keyword evidence="2" id="KW-0812">Transmembrane</keyword>
<evidence type="ECO:0000259" key="3">
    <source>
        <dbReference type="PROSITE" id="PS51184"/>
    </source>
</evidence>
<dbReference type="InterPro" id="IPR014710">
    <property type="entry name" value="RmlC-like_jellyroll"/>
</dbReference>
<keyword evidence="2" id="KW-1133">Transmembrane helix</keyword>
<accession>A0AAD5QDA5</accession>
<protein>
    <recommendedName>
        <fullName evidence="3">JmjC domain-containing protein</fullName>
    </recommendedName>
</protein>
<dbReference type="InterPro" id="IPR003347">
    <property type="entry name" value="JmjC_dom"/>
</dbReference>
<feature type="transmembrane region" description="Helical" evidence="2">
    <location>
        <begin position="40"/>
        <end position="61"/>
    </location>
</feature>
<dbReference type="Gene3D" id="2.60.120.10">
    <property type="entry name" value="Jelly Rolls"/>
    <property type="match status" value="1"/>
</dbReference>